<name>A0A840R3P4_9GAMM</name>
<dbReference type="InterPro" id="IPR032687">
    <property type="entry name" value="AraC-type_N"/>
</dbReference>
<evidence type="ECO:0000256" key="2">
    <source>
        <dbReference type="ARBA" id="ARBA00023125"/>
    </source>
</evidence>
<dbReference type="InterPro" id="IPR009057">
    <property type="entry name" value="Homeodomain-like_sf"/>
</dbReference>
<evidence type="ECO:0000256" key="1">
    <source>
        <dbReference type="ARBA" id="ARBA00023015"/>
    </source>
</evidence>
<evidence type="ECO:0000259" key="4">
    <source>
        <dbReference type="PROSITE" id="PS01124"/>
    </source>
</evidence>
<organism evidence="5 6">
    <name type="scientific">Zhongshania antarctica</name>
    <dbReference type="NCBI Taxonomy" id="641702"/>
    <lineage>
        <taxon>Bacteria</taxon>
        <taxon>Pseudomonadati</taxon>
        <taxon>Pseudomonadota</taxon>
        <taxon>Gammaproteobacteria</taxon>
        <taxon>Cellvibrionales</taxon>
        <taxon>Spongiibacteraceae</taxon>
        <taxon>Zhongshania</taxon>
    </lineage>
</organism>
<dbReference type="InterPro" id="IPR018060">
    <property type="entry name" value="HTH_AraC"/>
</dbReference>
<evidence type="ECO:0000313" key="6">
    <source>
        <dbReference type="Proteomes" id="UP000536640"/>
    </source>
</evidence>
<dbReference type="GO" id="GO:0005829">
    <property type="term" value="C:cytosol"/>
    <property type="evidence" value="ECO:0007669"/>
    <property type="project" value="TreeGrafter"/>
</dbReference>
<keyword evidence="2 5" id="KW-0238">DNA-binding</keyword>
<dbReference type="EMBL" id="JACHHW010000003">
    <property type="protein sequence ID" value="MBB5187060.1"/>
    <property type="molecule type" value="Genomic_DNA"/>
</dbReference>
<comment type="caution">
    <text evidence="5">The sequence shown here is derived from an EMBL/GenBank/DDBJ whole genome shotgun (WGS) entry which is preliminary data.</text>
</comment>
<dbReference type="PANTHER" id="PTHR47894">
    <property type="entry name" value="HTH-TYPE TRANSCRIPTIONAL REGULATOR GADX"/>
    <property type="match status" value="1"/>
</dbReference>
<dbReference type="GO" id="GO:0003700">
    <property type="term" value="F:DNA-binding transcription factor activity"/>
    <property type="evidence" value="ECO:0007669"/>
    <property type="project" value="InterPro"/>
</dbReference>
<dbReference type="PANTHER" id="PTHR47894:SF1">
    <property type="entry name" value="HTH-TYPE TRANSCRIPTIONAL REGULATOR VQSM"/>
    <property type="match status" value="1"/>
</dbReference>
<dbReference type="InterPro" id="IPR020449">
    <property type="entry name" value="Tscrpt_reg_AraC-type_HTH"/>
</dbReference>
<protein>
    <submittedName>
        <fullName evidence="5">AraC-like DNA-binding protein</fullName>
    </submittedName>
</protein>
<reference evidence="5 6" key="1">
    <citation type="submission" date="2020-08" db="EMBL/GenBank/DDBJ databases">
        <title>Genomic Encyclopedia of Type Strains, Phase IV (KMG-IV): sequencing the most valuable type-strain genomes for metagenomic binning, comparative biology and taxonomic classification.</title>
        <authorList>
            <person name="Goeker M."/>
        </authorList>
    </citation>
    <scope>NUCLEOTIDE SEQUENCE [LARGE SCALE GENOMIC DNA]</scope>
    <source>
        <strain evidence="5 6">DSM 25701</strain>
    </source>
</reference>
<dbReference type="Gene3D" id="1.10.10.60">
    <property type="entry name" value="Homeodomain-like"/>
    <property type="match status" value="1"/>
</dbReference>
<dbReference type="Proteomes" id="UP000536640">
    <property type="component" value="Unassembled WGS sequence"/>
</dbReference>
<proteinExistence type="predicted"/>
<evidence type="ECO:0000256" key="3">
    <source>
        <dbReference type="ARBA" id="ARBA00023163"/>
    </source>
</evidence>
<dbReference type="SMART" id="SM00342">
    <property type="entry name" value="HTH_ARAC"/>
    <property type="match status" value="1"/>
</dbReference>
<dbReference type="GO" id="GO:0000976">
    <property type="term" value="F:transcription cis-regulatory region binding"/>
    <property type="evidence" value="ECO:0007669"/>
    <property type="project" value="TreeGrafter"/>
</dbReference>
<keyword evidence="3" id="KW-0804">Transcription</keyword>
<dbReference type="PRINTS" id="PR00032">
    <property type="entry name" value="HTHARAC"/>
</dbReference>
<evidence type="ECO:0000313" key="5">
    <source>
        <dbReference type="EMBL" id="MBB5187060.1"/>
    </source>
</evidence>
<gene>
    <name evidence="5" type="ORF">HNQ57_001323</name>
</gene>
<dbReference type="AlphaFoldDB" id="A0A840R3P4"/>
<dbReference type="SUPFAM" id="SSF46689">
    <property type="entry name" value="Homeodomain-like"/>
    <property type="match status" value="1"/>
</dbReference>
<feature type="domain" description="HTH araC/xylS-type" evidence="4">
    <location>
        <begin position="233"/>
        <end position="330"/>
    </location>
</feature>
<dbReference type="Pfam" id="PF12833">
    <property type="entry name" value="HTH_18"/>
    <property type="match status" value="1"/>
</dbReference>
<sequence>MENRTISIAFIRNMLTGCGLSSSYCENLLRRAGVDPKAINSTQARVSPTQLSQLNKWITEATGDEAMGHYLRPQKYGTFNILARYMQTASNVQEALERNVSFYNLFDYGFRLTLLRRGDSVHYRIEAEYGVVLNNWVYEQLLMVNHRFLCWLTGSPIPLTRVNLNYQTPAHSGEYHYLFFSDTRFEQAHCEIIFDEKLLKLPVLRSNQELEEYLAKVPYEFLRSNTRASSYTEQIRLIIKKSLPLLPSYEELADTLGLAPQTLRRRLRQEGCDYRLIKNELIRDTAIGYLLHDNKEVKTISYVLGFSEPSAFIRSFKKWTGMTPKQYRDKHSDEVTEVTS</sequence>
<keyword evidence="1" id="KW-0805">Transcription regulation</keyword>
<accession>A0A840R3P4</accession>
<dbReference type="Pfam" id="PF12625">
    <property type="entry name" value="Arabinose_bd"/>
    <property type="match status" value="1"/>
</dbReference>
<keyword evidence="6" id="KW-1185">Reference proteome</keyword>
<dbReference type="PROSITE" id="PS01124">
    <property type="entry name" value="HTH_ARAC_FAMILY_2"/>
    <property type="match status" value="1"/>
</dbReference>
<dbReference type="RefSeq" id="WP_184461793.1">
    <property type="nucleotide sequence ID" value="NZ_JACHHW010000003.1"/>
</dbReference>